<dbReference type="Pfam" id="PF02775">
    <property type="entry name" value="TPP_enzyme_C"/>
    <property type="match status" value="1"/>
</dbReference>
<organism evidence="5 6">
    <name type="scientific">Candidatus Micropelagius thuwalensis</name>
    <dbReference type="NCBI Taxonomy" id="1397666"/>
    <lineage>
        <taxon>Bacteria</taxon>
        <taxon>Pseudomonadati</taxon>
        <taxon>Pseudomonadota</taxon>
        <taxon>Alphaproteobacteria</taxon>
        <taxon>PS1 clade</taxon>
        <taxon>Candidatus Micropelagius</taxon>
    </lineage>
</organism>
<keyword evidence="6" id="KW-1185">Reference proteome</keyword>
<dbReference type="Gene3D" id="3.40.50.970">
    <property type="match status" value="2"/>
</dbReference>
<dbReference type="PANTHER" id="PTHR18968">
    <property type="entry name" value="THIAMINE PYROPHOSPHATE ENZYMES"/>
    <property type="match status" value="1"/>
</dbReference>
<dbReference type="GO" id="GO:0050660">
    <property type="term" value="F:flavin adenine dinucleotide binding"/>
    <property type="evidence" value="ECO:0007669"/>
    <property type="project" value="TreeGrafter"/>
</dbReference>
<dbReference type="SUPFAM" id="SSF52467">
    <property type="entry name" value="DHS-like NAD/FAD-binding domain"/>
    <property type="match status" value="1"/>
</dbReference>
<accession>U2WBH8</accession>
<dbReference type="PANTHER" id="PTHR18968:SF86">
    <property type="entry name" value="ACETOLACTATE SYNTHASE LARGE SUBUNIT ILVX-RELATED"/>
    <property type="match status" value="1"/>
</dbReference>
<dbReference type="InterPro" id="IPR029061">
    <property type="entry name" value="THDP-binding"/>
</dbReference>
<protein>
    <submittedName>
        <fullName evidence="5">Geranyl-CoA carboxylase beta subunit protein</fullName>
        <ecNumber evidence="5">6.4.1.5</ecNumber>
    </submittedName>
</protein>
<dbReference type="CDD" id="cd02002">
    <property type="entry name" value="TPP_BFDC"/>
    <property type="match status" value="1"/>
</dbReference>
<sequence length="514" mass="54784">MNGAQSLLGTLVRSGIEVCFTNPGTSEMHFVASLDREPEMRAVLVLFEGVATAAADGYARMINKPAATLLHLGPGLANGLSNLHNAKKARSPVVNIIGDHATYHLPFEAPLTSDVKAFAAPVSHWIKSSPNAADVGQDTAEAVRAANSNGGQIASLILPADTAWTPASDYGFYRTPPMPDTPPQAAITKASKMLKNSKKTVILISGHALRAKGVKAANRIAVKSGAQVFADTFNARMERGAGRYNIKRLPYFAEQVSEILAGTEQLIIVGSKPPVSFFAYPDTPNYLVPDGCQIHTLSTPAENSISALEAVADEIGAPKNPHGRIDLIRPELASGGDIASSVWQAMAHFMPDDSIVVDEATTSGIASEMFLANAPSFDYLQLTGGSIGIGLPLSLGASIACPGRKVICGQGDGGAMYTLQALWSQAREQCDVVNIIFNNRKYLILEIEIMRVGAENIGPKALDMFDIGRPEIDWCKLAEGMGVHSIRVSSVQEVNHAMEFCMKNKGPHMIEVIL</sequence>
<dbReference type="InterPro" id="IPR029035">
    <property type="entry name" value="DHS-like_NAD/FAD-binding_dom"/>
</dbReference>
<dbReference type="GO" id="GO:0030976">
    <property type="term" value="F:thiamine pyrophosphate binding"/>
    <property type="evidence" value="ECO:0007669"/>
    <property type="project" value="InterPro"/>
</dbReference>
<name>U2WBH8_9PROT</name>
<dbReference type="GO" id="GO:0044281">
    <property type="term" value="P:small molecule metabolic process"/>
    <property type="evidence" value="ECO:0007669"/>
    <property type="project" value="UniProtKB-ARBA"/>
</dbReference>
<evidence type="ECO:0000256" key="2">
    <source>
        <dbReference type="ARBA" id="ARBA00023052"/>
    </source>
</evidence>
<dbReference type="GO" id="GO:0003984">
    <property type="term" value="F:acetolactate synthase activity"/>
    <property type="evidence" value="ECO:0007669"/>
    <property type="project" value="TreeGrafter"/>
</dbReference>
<dbReference type="PATRIC" id="fig|1397666.3.peg.765"/>
<keyword evidence="2" id="KW-0786">Thiamine pyrophosphate</keyword>
<feature type="domain" description="Thiamine pyrophosphate enzyme TPP-binding" evidence="3">
    <location>
        <begin position="382"/>
        <end position="512"/>
    </location>
</feature>
<dbReference type="Pfam" id="PF02776">
    <property type="entry name" value="TPP_enzyme_N"/>
    <property type="match status" value="1"/>
</dbReference>
<dbReference type="InterPro" id="IPR011766">
    <property type="entry name" value="TPP_enzyme_TPP-bd"/>
</dbReference>
<keyword evidence="5" id="KW-0436">Ligase</keyword>
<dbReference type="Gene3D" id="3.40.50.1220">
    <property type="entry name" value="TPP-binding domain"/>
    <property type="match status" value="1"/>
</dbReference>
<gene>
    <name evidence="5" type="ORF">RS24_00835</name>
</gene>
<dbReference type="Proteomes" id="UP000016762">
    <property type="component" value="Unassembled WGS sequence"/>
</dbReference>
<dbReference type="EC" id="6.4.1.5" evidence="5"/>
<dbReference type="SUPFAM" id="SSF52518">
    <property type="entry name" value="Thiamin diphosphate-binding fold (THDP-binding)"/>
    <property type="match status" value="2"/>
</dbReference>
<dbReference type="AlphaFoldDB" id="U2WBH8"/>
<comment type="caution">
    <text evidence="5">The sequence shown here is derived from an EMBL/GenBank/DDBJ whole genome shotgun (WGS) entry which is preliminary data.</text>
</comment>
<dbReference type="OrthoDB" id="9773408at2"/>
<feature type="domain" description="Thiamine pyrophosphate enzyme N-terminal TPP-binding" evidence="4">
    <location>
        <begin position="1"/>
        <end position="106"/>
    </location>
</feature>
<evidence type="ECO:0000259" key="3">
    <source>
        <dbReference type="Pfam" id="PF02775"/>
    </source>
</evidence>
<dbReference type="EMBL" id="AWXE01000003">
    <property type="protein sequence ID" value="ERL46919.1"/>
    <property type="molecule type" value="Genomic_DNA"/>
</dbReference>
<evidence type="ECO:0000313" key="6">
    <source>
        <dbReference type="Proteomes" id="UP000016762"/>
    </source>
</evidence>
<dbReference type="NCBIfam" id="NF005760">
    <property type="entry name" value="PRK07586.1"/>
    <property type="match status" value="1"/>
</dbReference>
<reference evidence="5 6" key="1">
    <citation type="journal article" date="2014" name="FEMS Microbiol. Ecol.">
        <title>Genomic differentiation among two strains of the PS1 clade isolated from geographically separated marine habitats.</title>
        <authorList>
            <person name="Jimenez-Infante F."/>
            <person name="Ngugi D.K."/>
            <person name="Alam I."/>
            <person name="Rashid M."/>
            <person name="Baalawi W."/>
            <person name="Kamau A.A."/>
            <person name="Bajic V.B."/>
            <person name="Stingl U."/>
        </authorList>
    </citation>
    <scope>NUCLEOTIDE SEQUENCE [LARGE SCALE GENOMIC DNA]</scope>
    <source>
        <strain evidence="5 6">RS24</strain>
    </source>
</reference>
<evidence type="ECO:0000259" key="4">
    <source>
        <dbReference type="Pfam" id="PF02776"/>
    </source>
</evidence>
<dbReference type="STRING" id="1397666.RS24_00835"/>
<evidence type="ECO:0000313" key="5">
    <source>
        <dbReference type="EMBL" id="ERL46919.1"/>
    </source>
</evidence>
<dbReference type="eggNOG" id="COG0028">
    <property type="taxonomic scope" value="Bacteria"/>
</dbReference>
<dbReference type="CDD" id="cd07035">
    <property type="entry name" value="TPP_PYR_POX_like"/>
    <property type="match status" value="1"/>
</dbReference>
<comment type="similarity">
    <text evidence="1">Belongs to the TPP enzyme family.</text>
</comment>
<evidence type="ECO:0000256" key="1">
    <source>
        <dbReference type="ARBA" id="ARBA00007812"/>
    </source>
</evidence>
<dbReference type="InterPro" id="IPR012001">
    <property type="entry name" value="Thiamin_PyroP_enz_TPP-bd_dom"/>
</dbReference>
<dbReference type="InterPro" id="IPR045229">
    <property type="entry name" value="TPP_enz"/>
</dbReference>
<dbReference type="GO" id="GO:0047925">
    <property type="term" value="F:geranoyl-CoA carboxylase activity"/>
    <property type="evidence" value="ECO:0007669"/>
    <property type="project" value="UniProtKB-EC"/>
</dbReference>
<dbReference type="RefSeq" id="WP_021776872.1">
    <property type="nucleotide sequence ID" value="NZ_AWXE01000003.1"/>
</dbReference>
<proteinExistence type="inferred from homology"/>